<dbReference type="InterPro" id="IPR053891">
    <property type="entry name" value="Shisa_N"/>
</dbReference>
<keyword evidence="1" id="KW-0472">Membrane</keyword>
<dbReference type="Pfam" id="PF13908">
    <property type="entry name" value="Shisa_N"/>
    <property type="match status" value="1"/>
</dbReference>
<evidence type="ECO:0000256" key="1">
    <source>
        <dbReference type="SAM" id="Phobius"/>
    </source>
</evidence>
<sequence length="245" mass="27319">MKKKSSVEGNSNDMIDVAISQSPISTSEPSPDFDGQQWKLLPFGVYHLGTEKGEEQILEFGLYEHRLALHFTSSDQRLKMQLMKAAATPLLLCLILVPAVLADSCYPYIGSDLRYHRQQDCVLGFCAGKCEERYCGILPGTQLDQSQLLCIINNFWMVLGFGIIIGLSLLASIISCICKCYWFSHRERSSHTNMSVTNIMPQQPVIAAMPPVGYQPVPTHASYAGKHLPPPAYPGEENRTFTEYP</sequence>
<feature type="transmembrane region" description="Helical" evidence="1">
    <location>
        <begin position="86"/>
        <end position="109"/>
    </location>
</feature>
<keyword evidence="3" id="KW-1185">Reference proteome</keyword>
<dbReference type="RefSeq" id="XP_018114409.2">
    <property type="nucleotide sequence ID" value="XM_018258920.2"/>
</dbReference>
<dbReference type="OrthoDB" id="9949323at2759"/>
<keyword evidence="1" id="KW-0812">Transmembrane</keyword>
<keyword evidence="1" id="KW-1133">Transmembrane helix</keyword>
<evidence type="ECO:0000259" key="2">
    <source>
        <dbReference type="Pfam" id="PF13908"/>
    </source>
</evidence>
<proteinExistence type="predicted"/>
<dbReference type="GeneID" id="108714571"/>
<reference evidence="4" key="1">
    <citation type="submission" date="2025-08" db="UniProtKB">
        <authorList>
            <consortium name="RefSeq"/>
        </authorList>
    </citation>
    <scope>IDENTIFICATION</scope>
    <source>
        <strain evidence="4">J_2021</strain>
        <tissue evidence="4">Erythrocytes</tissue>
    </source>
</reference>
<organism evidence="3 4">
    <name type="scientific">Xenopus laevis</name>
    <name type="common">African clawed frog</name>
    <dbReference type="NCBI Taxonomy" id="8355"/>
    <lineage>
        <taxon>Eukaryota</taxon>
        <taxon>Metazoa</taxon>
        <taxon>Chordata</taxon>
        <taxon>Craniata</taxon>
        <taxon>Vertebrata</taxon>
        <taxon>Euteleostomi</taxon>
        <taxon>Amphibia</taxon>
        <taxon>Batrachia</taxon>
        <taxon>Anura</taxon>
        <taxon>Pipoidea</taxon>
        <taxon>Pipidae</taxon>
        <taxon>Xenopodinae</taxon>
        <taxon>Xenopus</taxon>
        <taxon>Xenopus</taxon>
    </lineage>
</organism>
<dbReference type="Proteomes" id="UP000186698">
    <property type="component" value="Chromosome 4L"/>
</dbReference>
<evidence type="ECO:0000313" key="4">
    <source>
        <dbReference type="RefSeq" id="XP_018114409.2"/>
    </source>
</evidence>
<name>A0A8J0UY67_XENLA</name>
<accession>A0A8J0UY67</accession>
<dbReference type="KEGG" id="xla:108714571"/>
<protein>
    <submittedName>
        <fullName evidence="4">Protein shisa-4</fullName>
    </submittedName>
</protein>
<feature type="domain" description="Shisa N-terminal" evidence="2">
    <location>
        <begin position="103"/>
        <end position="147"/>
    </location>
</feature>
<gene>
    <name evidence="4" type="primary">LOC108714571</name>
</gene>
<dbReference type="AlphaFoldDB" id="A0A8J0UY67"/>
<feature type="transmembrane region" description="Helical" evidence="1">
    <location>
        <begin position="155"/>
        <end position="182"/>
    </location>
</feature>
<evidence type="ECO:0000313" key="3">
    <source>
        <dbReference type="Proteomes" id="UP000186698"/>
    </source>
</evidence>